<proteinExistence type="predicted"/>
<dbReference type="AlphaFoldDB" id="A0A6G1QPY0"/>
<keyword evidence="2" id="KW-1185">Reference proteome</keyword>
<protein>
    <submittedName>
        <fullName evidence="1">Uncharacterized protein</fullName>
    </submittedName>
</protein>
<reference evidence="1 2" key="1">
    <citation type="submission" date="2019-02" db="EMBL/GenBank/DDBJ databases">
        <title>Opniocepnalus argus genome.</title>
        <authorList>
            <person name="Zhou C."/>
            <person name="Xiao S."/>
        </authorList>
    </citation>
    <scope>NUCLEOTIDE SEQUENCE [LARGE SCALE GENOMIC DNA]</scope>
    <source>
        <strain evidence="1">OARG1902GOOAL</strain>
        <tissue evidence="1">Muscle</tissue>
    </source>
</reference>
<accession>A0A6G1QPY0</accession>
<reference evidence="2" key="2">
    <citation type="submission" date="2019-02" db="EMBL/GenBank/DDBJ databases">
        <title>Opniocepnalus argus Var Kimnra genome.</title>
        <authorList>
            <person name="Zhou C."/>
            <person name="Xiao S."/>
        </authorList>
    </citation>
    <scope>NUCLEOTIDE SEQUENCE [LARGE SCALE GENOMIC DNA]</scope>
</reference>
<dbReference type="EMBL" id="CM015731">
    <property type="protein sequence ID" value="KAF3704527.1"/>
    <property type="molecule type" value="Genomic_DNA"/>
</dbReference>
<organism evidence="1 2">
    <name type="scientific">Channa argus</name>
    <name type="common">Northern snakehead</name>
    <name type="synonym">Ophicephalus argus</name>
    <dbReference type="NCBI Taxonomy" id="215402"/>
    <lineage>
        <taxon>Eukaryota</taxon>
        <taxon>Metazoa</taxon>
        <taxon>Chordata</taxon>
        <taxon>Craniata</taxon>
        <taxon>Vertebrata</taxon>
        <taxon>Euteleostomi</taxon>
        <taxon>Actinopterygii</taxon>
        <taxon>Neopterygii</taxon>
        <taxon>Teleostei</taxon>
        <taxon>Neoteleostei</taxon>
        <taxon>Acanthomorphata</taxon>
        <taxon>Anabantaria</taxon>
        <taxon>Anabantiformes</taxon>
        <taxon>Channoidei</taxon>
        <taxon>Channidae</taxon>
        <taxon>Channa</taxon>
    </lineage>
</organism>
<evidence type="ECO:0000313" key="1">
    <source>
        <dbReference type="EMBL" id="KAF3704527.1"/>
    </source>
</evidence>
<gene>
    <name evidence="1" type="ORF">EXN66_Car020216</name>
</gene>
<evidence type="ECO:0000313" key="2">
    <source>
        <dbReference type="Proteomes" id="UP000503349"/>
    </source>
</evidence>
<dbReference type="Proteomes" id="UP000503349">
    <property type="component" value="Chromosome 20"/>
</dbReference>
<name>A0A6G1QPY0_CHAAH</name>
<sequence>MDKSAGSRSSELSSASCRLCPAVSLFYPSVQRGSVVERRLVSDVASLLVLPVSSFIVHRLHPLAN</sequence>